<proteinExistence type="predicted"/>
<comment type="caution">
    <text evidence="3">The sequence shown here is derived from an EMBL/GenBank/DDBJ whole genome shotgun (WGS) entry which is preliminary data.</text>
</comment>
<evidence type="ECO:0000256" key="1">
    <source>
        <dbReference type="ARBA" id="ARBA00022857"/>
    </source>
</evidence>
<dbReference type="InterPro" id="IPR036291">
    <property type="entry name" value="NAD(P)-bd_dom_sf"/>
</dbReference>
<dbReference type="Pfam" id="PF08240">
    <property type="entry name" value="ADH_N"/>
    <property type="match status" value="1"/>
</dbReference>
<dbReference type="InterPro" id="IPR020843">
    <property type="entry name" value="ER"/>
</dbReference>
<dbReference type="EC" id="1.6.5.5" evidence="3"/>
<evidence type="ECO:0000313" key="4">
    <source>
        <dbReference type="Proteomes" id="UP001549204"/>
    </source>
</evidence>
<dbReference type="Pfam" id="PF13602">
    <property type="entry name" value="ADH_zinc_N_2"/>
    <property type="match status" value="1"/>
</dbReference>
<dbReference type="PANTHER" id="PTHR44154">
    <property type="entry name" value="QUINONE OXIDOREDUCTASE"/>
    <property type="match status" value="1"/>
</dbReference>
<evidence type="ECO:0000259" key="2">
    <source>
        <dbReference type="SMART" id="SM00829"/>
    </source>
</evidence>
<evidence type="ECO:0000313" key="3">
    <source>
        <dbReference type="EMBL" id="MET3583892.1"/>
    </source>
</evidence>
<dbReference type="SMART" id="SM00829">
    <property type="entry name" value="PKS_ER"/>
    <property type="match status" value="1"/>
</dbReference>
<keyword evidence="1" id="KW-0521">NADP</keyword>
<name>A0ABV2H0E5_9HYPH</name>
<accession>A0ABV2H0E5</accession>
<dbReference type="RefSeq" id="WP_263807292.1">
    <property type="nucleotide sequence ID" value="NZ_JBEPMC010000036.1"/>
</dbReference>
<dbReference type="Gene3D" id="3.90.180.10">
    <property type="entry name" value="Medium-chain alcohol dehydrogenases, catalytic domain"/>
    <property type="match status" value="1"/>
</dbReference>
<reference evidence="3 4" key="1">
    <citation type="submission" date="2024-06" db="EMBL/GenBank/DDBJ databases">
        <title>Genomic Encyclopedia of Type Strains, Phase IV (KMG-IV): sequencing the most valuable type-strain genomes for metagenomic binning, comparative biology and taxonomic classification.</title>
        <authorList>
            <person name="Goeker M."/>
        </authorList>
    </citation>
    <scope>NUCLEOTIDE SEQUENCE [LARGE SCALE GENOMIC DNA]</scope>
    <source>
        <strain evidence="3 4">DSM 100022</strain>
    </source>
</reference>
<sequence>MKAVVLHAHGGAEKLKLEETGVPTLEAGQVLVRIVAASVNPIDLKIRAGLPIGPSLPAIIGCDFSGVVEAVNGAPGYEVGDEVYGCAGGVRGLGGSLAEFIACDPALLSPKPKTLTHRQSAALPLVGITAWLLNERSGVKQGDHVLVHGGVGGVGHVALQIAKTRGARVATTVKTDAAASIARDLGADDVILYGGEEVSSYVKRLTDGRGFDVVIDTVGGANLDKSFQAAASGGRVAGSAARSTHDLSPMHGKGLSLHIVFMLLPLLEGTRCKEHGRILEELAAMCDAGKVKPLLDPKRFDLARASEAHAYLESGKAVGKVVVNVSAML</sequence>
<protein>
    <submittedName>
        <fullName evidence="3">NADPH2:quinone reductase</fullName>
        <ecNumber evidence="3">1.6.5.5</ecNumber>
    </submittedName>
</protein>
<dbReference type="InterPro" id="IPR011032">
    <property type="entry name" value="GroES-like_sf"/>
</dbReference>
<gene>
    <name evidence="3" type="ORF">ABID19_006958</name>
</gene>
<dbReference type="SUPFAM" id="SSF50129">
    <property type="entry name" value="GroES-like"/>
    <property type="match status" value="1"/>
</dbReference>
<keyword evidence="4" id="KW-1185">Reference proteome</keyword>
<organism evidence="3 4">
    <name type="scientific">Mesorhizobium robiniae</name>
    <dbReference type="NCBI Taxonomy" id="559315"/>
    <lineage>
        <taxon>Bacteria</taxon>
        <taxon>Pseudomonadati</taxon>
        <taxon>Pseudomonadota</taxon>
        <taxon>Alphaproteobacteria</taxon>
        <taxon>Hyphomicrobiales</taxon>
        <taxon>Phyllobacteriaceae</taxon>
        <taxon>Mesorhizobium</taxon>
    </lineage>
</organism>
<feature type="domain" description="Enoyl reductase (ER)" evidence="2">
    <location>
        <begin position="10"/>
        <end position="323"/>
    </location>
</feature>
<dbReference type="PANTHER" id="PTHR44154:SF1">
    <property type="entry name" value="QUINONE OXIDOREDUCTASE"/>
    <property type="match status" value="1"/>
</dbReference>
<dbReference type="SUPFAM" id="SSF51735">
    <property type="entry name" value="NAD(P)-binding Rossmann-fold domains"/>
    <property type="match status" value="1"/>
</dbReference>
<dbReference type="EMBL" id="JBEPMC010000036">
    <property type="protein sequence ID" value="MET3583892.1"/>
    <property type="molecule type" value="Genomic_DNA"/>
</dbReference>
<keyword evidence="3" id="KW-0560">Oxidoreductase</keyword>
<dbReference type="InterPro" id="IPR051603">
    <property type="entry name" value="Zinc-ADH_QOR/CCCR"/>
</dbReference>
<dbReference type="Proteomes" id="UP001549204">
    <property type="component" value="Unassembled WGS sequence"/>
</dbReference>
<dbReference type="InterPro" id="IPR013154">
    <property type="entry name" value="ADH-like_N"/>
</dbReference>
<dbReference type="Gene3D" id="3.40.50.720">
    <property type="entry name" value="NAD(P)-binding Rossmann-like Domain"/>
    <property type="match status" value="1"/>
</dbReference>
<dbReference type="GO" id="GO:0003960">
    <property type="term" value="F:quinone reductase (NADPH) activity"/>
    <property type="evidence" value="ECO:0007669"/>
    <property type="project" value="UniProtKB-EC"/>
</dbReference>